<protein>
    <submittedName>
        <fullName evidence="2">Uncharacterized protein</fullName>
    </submittedName>
</protein>
<gene>
    <name evidence="2" type="ORF">GCM10023213_35730</name>
</gene>
<dbReference type="Proteomes" id="UP001499852">
    <property type="component" value="Unassembled WGS sequence"/>
</dbReference>
<comment type="caution">
    <text evidence="2">The sequence shown here is derived from an EMBL/GenBank/DDBJ whole genome shotgun (WGS) entry which is preliminary data.</text>
</comment>
<evidence type="ECO:0000256" key="1">
    <source>
        <dbReference type="SAM" id="Phobius"/>
    </source>
</evidence>
<evidence type="ECO:0000313" key="2">
    <source>
        <dbReference type="EMBL" id="GAA5144872.1"/>
    </source>
</evidence>
<reference evidence="3" key="1">
    <citation type="journal article" date="2019" name="Int. J. Syst. Evol. Microbiol.">
        <title>The Global Catalogue of Microorganisms (GCM) 10K type strain sequencing project: providing services to taxonomists for standard genome sequencing and annotation.</title>
        <authorList>
            <consortium name="The Broad Institute Genomics Platform"/>
            <consortium name="The Broad Institute Genome Sequencing Center for Infectious Disease"/>
            <person name="Wu L."/>
            <person name="Ma J."/>
        </authorList>
    </citation>
    <scope>NUCLEOTIDE SEQUENCE [LARGE SCALE GENOMIC DNA]</scope>
    <source>
        <strain evidence="3">JCM 18053</strain>
    </source>
</reference>
<dbReference type="EMBL" id="BAABIA010000007">
    <property type="protein sequence ID" value="GAA5144872.1"/>
    <property type="molecule type" value="Genomic_DNA"/>
</dbReference>
<keyword evidence="1" id="KW-0472">Membrane</keyword>
<keyword evidence="1" id="KW-0812">Transmembrane</keyword>
<keyword evidence="1" id="KW-1133">Transmembrane helix</keyword>
<feature type="transmembrane region" description="Helical" evidence="1">
    <location>
        <begin position="40"/>
        <end position="58"/>
    </location>
</feature>
<name>A0ABP9PEJ1_9BACT</name>
<sequence>MESYGAEHCYTDDDNQVRITATAEIITDRPLLEEIWNSNALLRAYVIAVCLWIAISWYR</sequence>
<keyword evidence="3" id="KW-1185">Reference proteome</keyword>
<dbReference type="SUPFAM" id="SSF50475">
    <property type="entry name" value="FMN-binding split barrel"/>
    <property type="match status" value="1"/>
</dbReference>
<accession>A0ABP9PEJ1</accession>
<organism evidence="2 3">
    <name type="scientific">Prosthecobacter algae</name>
    <dbReference type="NCBI Taxonomy" id="1144682"/>
    <lineage>
        <taxon>Bacteria</taxon>
        <taxon>Pseudomonadati</taxon>
        <taxon>Verrucomicrobiota</taxon>
        <taxon>Verrucomicrobiia</taxon>
        <taxon>Verrucomicrobiales</taxon>
        <taxon>Verrucomicrobiaceae</taxon>
        <taxon>Prosthecobacter</taxon>
    </lineage>
</organism>
<proteinExistence type="predicted"/>
<dbReference type="RefSeq" id="WP_345737756.1">
    <property type="nucleotide sequence ID" value="NZ_BAABIA010000007.1"/>
</dbReference>
<evidence type="ECO:0000313" key="3">
    <source>
        <dbReference type="Proteomes" id="UP001499852"/>
    </source>
</evidence>